<name>A0A371X6H6_9HYPH</name>
<sequence length="72" mass="8005">MDSAMSVNDEQLKTRLTSKAQIAQAVLKLAESGTPFDEWLTALTNSFYVDLDAFSEIMGLPTIDFEHLVPEL</sequence>
<evidence type="ECO:0000313" key="2">
    <source>
        <dbReference type="Proteomes" id="UP000262379"/>
    </source>
</evidence>
<accession>A0A371X6H6</accession>
<dbReference type="Proteomes" id="UP000262379">
    <property type="component" value="Unassembled WGS sequence"/>
</dbReference>
<gene>
    <name evidence="1" type="ORF">DY251_17835</name>
</gene>
<keyword evidence="2" id="KW-1185">Reference proteome</keyword>
<reference evidence="2" key="1">
    <citation type="submission" date="2018-08" db="EMBL/GenBank/DDBJ databases">
        <authorList>
            <person name="Im W.T."/>
        </authorList>
    </citation>
    <scope>NUCLEOTIDE SEQUENCE [LARGE SCALE GENOMIC DNA]</scope>
    <source>
        <strain evidence="2">LA-28</strain>
    </source>
</reference>
<evidence type="ECO:0000313" key="1">
    <source>
        <dbReference type="EMBL" id="RFC64829.1"/>
    </source>
</evidence>
<organism evidence="1 2">
    <name type="scientific">Mesorhizobium denitrificans</name>
    <dbReference type="NCBI Taxonomy" id="2294114"/>
    <lineage>
        <taxon>Bacteria</taxon>
        <taxon>Pseudomonadati</taxon>
        <taxon>Pseudomonadota</taxon>
        <taxon>Alphaproteobacteria</taxon>
        <taxon>Hyphomicrobiales</taxon>
        <taxon>Phyllobacteriaceae</taxon>
        <taxon>Mesorhizobium</taxon>
    </lineage>
</organism>
<dbReference type="AlphaFoldDB" id="A0A371X6H6"/>
<dbReference type="EMBL" id="QURN01000016">
    <property type="protein sequence ID" value="RFC64829.1"/>
    <property type="molecule type" value="Genomic_DNA"/>
</dbReference>
<proteinExistence type="predicted"/>
<protein>
    <submittedName>
        <fullName evidence="1">Uncharacterized protein</fullName>
    </submittedName>
</protein>
<comment type="caution">
    <text evidence="1">The sequence shown here is derived from an EMBL/GenBank/DDBJ whole genome shotgun (WGS) entry which is preliminary data.</text>
</comment>